<comment type="caution">
    <text evidence="3">The sequence shown here is derived from an EMBL/GenBank/DDBJ whole genome shotgun (WGS) entry which is preliminary data.</text>
</comment>
<accession>A0ABR2LC58</accession>
<gene>
    <name evidence="3" type="ORF">KSP40_PGU009987</name>
</gene>
<reference evidence="3 4" key="1">
    <citation type="journal article" date="2022" name="Nat. Plants">
        <title>Genomes of leafy and leafless Platanthera orchids illuminate the evolution of mycoheterotrophy.</title>
        <authorList>
            <person name="Li M.H."/>
            <person name="Liu K.W."/>
            <person name="Li Z."/>
            <person name="Lu H.C."/>
            <person name="Ye Q.L."/>
            <person name="Zhang D."/>
            <person name="Wang J.Y."/>
            <person name="Li Y.F."/>
            <person name="Zhong Z.M."/>
            <person name="Liu X."/>
            <person name="Yu X."/>
            <person name="Liu D.K."/>
            <person name="Tu X.D."/>
            <person name="Liu B."/>
            <person name="Hao Y."/>
            <person name="Liao X.Y."/>
            <person name="Jiang Y.T."/>
            <person name="Sun W.H."/>
            <person name="Chen J."/>
            <person name="Chen Y.Q."/>
            <person name="Ai Y."/>
            <person name="Zhai J.W."/>
            <person name="Wu S.S."/>
            <person name="Zhou Z."/>
            <person name="Hsiao Y.Y."/>
            <person name="Wu W.L."/>
            <person name="Chen Y.Y."/>
            <person name="Lin Y.F."/>
            <person name="Hsu J.L."/>
            <person name="Li C.Y."/>
            <person name="Wang Z.W."/>
            <person name="Zhao X."/>
            <person name="Zhong W.Y."/>
            <person name="Ma X.K."/>
            <person name="Ma L."/>
            <person name="Huang J."/>
            <person name="Chen G.Z."/>
            <person name="Huang M.Z."/>
            <person name="Huang L."/>
            <person name="Peng D.H."/>
            <person name="Luo Y.B."/>
            <person name="Zou S.Q."/>
            <person name="Chen S.P."/>
            <person name="Lan S."/>
            <person name="Tsai W.C."/>
            <person name="Van de Peer Y."/>
            <person name="Liu Z.J."/>
        </authorList>
    </citation>
    <scope>NUCLEOTIDE SEQUENCE [LARGE SCALE GENOMIC DNA]</scope>
    <source>
        <strain evidence="3">Lor288</strain>
    </source>
</reference>
<evidence type="ECO:0000313" key="4">
    <source>
        <dbReference type="Proteomes" id="UP001412067"/>
    </source>
</evidence>
<evidence type="ECO:0000256" key="1">
    <source>
        <dbReference type="ARBA" id="ARBA00022574"/>
    </source>
</evidence>
<evidence type="ECO:0008006" key="5">
    <source>
        <dbReference type="Google" id="ProtNLM"/>
    </source>
</evidence>
<evidence type="ECO:0000256" key="2">
    <source>
        <dbReference type="ARBA" id="ARBA00022737"/>
    </source>
</evidence>
<dbReference type="Gene3D" id="2.130.10.10">
    <property type="entry name" value="YVTN repeat-like/Quinoprotein amine dehydrogenase"/>
    <property type="match status" value="1"/>
</dbReference>
<evidence type="ECO:0000313" key="3">
    <source>
        <dbReference type="EMBL" id="KAK8937684.1"/>
    </source>
</evidence>
<protein>
    <recommendedName>
        <fullName evidence="5">Transducin/WD40 repeat-like superfamily protein</fullName>
    </recommendedName>
</protein>
<keyword evidence="4" id="KW-1185">Reference proteome</keyword>
<dbReference type="InterPro" id="IPR015943">
    <property type="entry name" value="WD40/YVTN_repeat-like_dom_sf"/>
</dbReference>
<keyword evidence="1" id="KW-0853">WD repeat</keyword>
<dbReference type="SUPFAM" id="SSF50978">
    <property type="entry name" value="WD40 repeat-like"/>
    <property type="match status" value="1"/>
</dbReference>
<dbReference type="Proteomes" id="UP001412067">
    <property type="component" value="Unassembled WGS sequence"/>
</dbReference>
<proteinExistence type="predicted"/>
<keyword evidence="2" id="KW-0677">Repeat</keyword>
<sequence>MSGASPSGSGRVLSNPPSDGISNLRFSNHSDHLLVSSWDKVPFTFISRNPACEISRVASLIESLFLPGQSVRLYDASANVLKGKFMHGGPVLDCCFHDDSSGFSASADHTVRRYVFSSGKEDILGRHAAPVRCVEYSYATGW</sequence>
<dbReference type="InterPro" id="IPR001680">
    <property type="entry name" value="WD40_rpt"/>
</dbReference>
<dbReference type="InterPro" id="IPR036322">
    <property type="entry name" value="WD40_repeat_dom_sf"/>
</dbReference>
<organism evidence="3 4">
    <name type="scientific">Platanthera guangdongensis</name>
    <dbReference type="NCBI Taxonomy" id="2320717"/>
    <lineage>
        <taxon>Eukaryota</taxon>
        <taxon>Viridiplantae</taxon>
        <taxon>Streptophyta</taxon>
        <taxon>Embryophyta</taxon>
        <taxon>Tracheophyta</taxon>
        <taxon>Spermatophyta</taxon>
        <taxon>Magnoliopsida</taxon>
        <taxon>Liliopsida</taxon>
        <taxon>Asparagales</taxon>
        <taxon>Orchidaceae</taxon>
        <taxon>Orchidoideae</taxon>
        <taxon>Orchideae</taxon>
        <taxon>Orchidinae</taxon>
        <taxon>Platanthera</taxon>
    </lineage>
</organism>
<dbReference type="EMBL" id="JBBWWR010000021">
    <property type="protein sequence ID" value="KAK8937684.1"/>
    <property type="molecule type" value="Genomic_DNA"/>
</dbReference>
<dbReference type="PANTHER" id="PTHR10971">
    <property type="entry name" value="MRNA EXPORT FACTOR AND BUB3"/>
    <property type="match status" value="1"/>
</dbReference>
<dbReference type="Pfam" id="PF00400">
    <property type="entry name" value="WD40"/>
    <property type="match status" value="1"/>
</dbReference>
<name>A0ABR2LC58_9ASPA</name>